<dbReference type="Proteomes" id="UP001633002">
    <property type="component" value="Unassembled WGS sequence"/>
</dbReference>
<feature type="compositionally biased region" description="Basic and acidic residues" evidence="2">
    <location>
        <begin position="658"/>
        <end position="689"/>
    </location>
</feature>
<feature type="compositionally biased region" description="Basic and acidic residues" evidence="2">
    <location>
        <begin position="434"/>
        <end position="446"/>
    </location>
</feature>
<dbReference type="InterPro" id="IPR001878">
    <property type="entry name" value="Znf_CCHC"/>
</dbReference>
<organism evidence="4 5">
    <name type="scientific">Riccia sorocarpa</name>
    <dbReference type="NCBI Taxonomy" id="122646"/>
    <lineage>
        <taxon>Eukaryota</taxon>
        <taxon>Viridiplantae</taxon>
        <taxon>Streptophyta</taxon>
        <taxon>Embryophyta</taxon>
        <taxon>Marchantiophyta</taxon>
        <taxon>Marchantiopsida</taxon>
        <taxon>Marchantiidae</taxon>
        <taxon>Marchantiales</taxon>
        <taxon>Ricciaceae</taxon>
        <taxon>Riccia</taxon>
    </lineage>
</organism>
<feature type="region of interest" description="Disordered" evidence="2">
    <location>
        <begin position="351"/>
        <end position="452"/>
    </location>
</feature>
<evidence type="ECO:0000256" key="2">
    <source>
        <dbReference type="SAM" id="MobiDB-lite"/>
    </source>
</evidence>
<gene>
    <name evidence="4" type="ORF">R1sor_022799</name>
</gene>
<dbReference type="Gene3D" id="4.10.60.10">
    <property type="entry name" value="Zinc finger, CCHC-type"/>
    <property type="match status" value="1"/>
</dbReference>
<keyword evidence="1" id="KW-0862">Zinc</keyword>
<evidence type="ECO:0000259" key="3">
    <source>
        <dbReference type="PROSITE" id="PS50158"/>
    </source>
</evidence>
<feature type="region of interest" description="Disordered" evidence="2">
    <location>
        <begin position="647"/>
        <end position="690"/>
    </location>
</feature>
<accession>A0ABD3GKW9</accession>
<dbReference type="SUPFAM" id="SSF57756">
    <property type="entry name" value="Retrovirus zinc finger-like domains"/>
    <property type="match status" value="1"/>
</dbReference>
<dbReference type="PANTHER" id="PTHR31286">
    <property type="entry name" value="GLYCINE-RICH CELL WALL STRUCTURAL PROTEIN 1.8-LIKE"/>
    <property type="match status" value="1"/>
</dbReference>
<feature type="region of interest" description="Disordered" evidence="2">
    <location>
        <begin position="20"/>
        <end position="55"/>
    </location>
</feature>
<comment type="caution">
    <text evidence="4">The sequence shown here is derived from an EMBL/GenBank/DDBJ whole genome shotgun (WGS) entry which is preliminary data.</text>
</comment>
<dbReference type="GO" id="GO:0008270">
    <property type="term" value="F:zinc ion binding"/>
    <property type="evidence" value="ECO:0007669"/>
    <property type="project" value="UniProtKB-KW"/>
</dbReference>
<dbReference type="PANTHER" id="PTHR31286:SF180">
    <property type="entry name" value="OS10G0362600 PROTEIN"/>
    <property type="match status" value="1"/>
</dbReference>
<protein>
    <recommendedName>
        <fullName evidence="3">CCHC-type domain-containing protein</fullName>
    </recommendedName>
</protein>
<proteinExistence type="predicted"/>
<dbReference type="SMART" id="SM00343">
    <property type="entry name" value="ZnF_C2HC"/>
    <property type="match status" value="1"/>
</dbReference>
<dbReference type="EMBL" id="JBJQOH010000007">
    <property type="protein sequence ID" value="KAL3679843.1"/>
    <property type="molecule type" value="Genomic_DNA"/>
</dbReference>
<dbReference type="AlphaFoldDB" id="A0ABD3GKW9"/>
<keyword evidence="1" id="KW-0479">Metal-binding</keyword>
<dbReference type="InterPro" id="IPR040256">
    <property type="entry name" value="At4g02000-like"/>
</dbReference>
<feature type="compositionally biased region" description="Polar residues" evidence="2">
    <location>
        <begin position="419"/>
        <end position="429"/>
    </location>
</feature>
<feature type="compositionally biased region" description="Polar residues" evidence="2">
    <location>
        <begin position="41"/>
        <end position="54"/>
    </location>
</feature>
<feature type="compositionally biased region" description="Basic residues" evidence="2">
    <location>
        <begin position="404"/>
        <end position="414"/>
    </location>
</feature>
<feature type="compositionally biased region" description="Low complexity" evidence="2">
    <location>
        <begin position="371"/>
        <end position="384"/>
    </location>
</feature>
<sequence length="1015" mass="114364">MLRVKRAMECEVVKSGVVGKSQCGDAKSDNGGQKEPRAGGSKSQTSKSRVSGSVGQIHEELRVAEGGQVANPKGFQAWMCFVANDKPRSSGKKSGVPETILMGQKGVGSVAATEEANVQWGEGVTWSMIEAEMESMRSLEIGEVNTGEEIREIRLDIGKVAEKIGRFRRTATVLQAIESAPSRDRVVEWIGDVIVRRRGAQISQVKALSRREFLIVFESEAEKKLILEKPPCFLDGRVVRLVEWCSRKQERYADHLKAVWVELRDVPPFLEDQVSLMLEALGPIVYQALDKTVEMRYANVRGCVMLDMSLELPPAVGIKTPWLKTYLQPVVYTRLPDRCYQCLQQGHMARNCPGKKEGGLNRPPEGGCGVGMNPPIVVPPVVQGGVDGSKSGETSGADFLPVKSKSKSKISGRSRGKETVSTSSSNRFNLLSGDHGEDPEVQKGEDSWVQDTPPVVQVKASSHEGKSQCRDLSSTAHISYTAVVEGSARDEDKSGADSLKVSRLDKETAQLLRGSMEPAKVTTVSSPEWIVVQERERLAEALARSYQDLQNEEVRRRKETNSTKKHDTSEEEEVAGEIVLMEEDCRAEGAVTPLNLCSTAFRRILGERDENRSSKSHACENNPFRSHFTVLQESDVQLEIGKAVSFDGVHRGKGPRKKGLDAQKDDWKPIDDGKLEVDGSRDRKARDDGLSQVEMADDARGKSVVLSGREERVWKDLSLEKGLVDCLFCAAESTDSRFTRMAKKGDRFDFSRLDRVYLTNGASWADHVRRIVNHGTSALSDHQPVSTSIQILPEEGRRRNESYFKMDVFELKRQEVLTKVEAAWKDESVYVRDDRRRWARSWHRVRNLLKQVRNEGEAKRKEDSKLAEEVKWRREQVNEESSVPELDMLKTLETRLKEYEINEARVWRLRSREKWLSLDDAPYRYFFAKLRAKWSRESLEALEDEEGAVITDKMEILAEIHTFYQLLYTCETDSLERAETREAVVRLIQPKLPVEVSLRMVEVPDRLEIELLSLT</sequence>
<feature type="compositionally biased region" description="Basic and acidic residues" evidence="2">
    <location>
        <begin position="26"/>
        <end position="37"/>
    </location>
</feature>
<feature type="domain" description="CCHC-type" evidence="3">
    <location>
        <begin position="338"/>
        <end position="353"/>
    </location>
</feature>
<feature type="region of interest" description="Disordered" evidence="2">
    <location>
        <begin position="552"/>
        <end position="573"/>
    </location>
</feature>
<keyword evidence="5" id="KW-1185">Reference proteome</keyword>
<feature type="compositionally biased region" description="Basic and acidic residues" evidence="2">
    <location>
        <begin position="552"/>
        <end position="568"/>
    </location>
</feature>
<dbReference type="PROSITE" id="PS50158">
    <property type="entry name" value="ZF_CCHC"/>
    <property type="match status" value="1"/>
</dbReference>
<name>A0ABD3GKW9_9MARC</name>
<evidence type="ECO:0000256" key="1">
    <source>
        <dbReference type="PROSITE-ProRule" id="PRU00047"/>
    </source>
</evidence>
<reference evidence="4 5" key="1">
    <citation type="submission" date="2024-09" db="EMBL/GenBank/DDBJ databases">
        <title>Chromosome-scale assembly of Riccia sorocarpa.</title>
        <authorList>
            <person name="Paukszto L."/>
        </authorList>
    </citation>
    <scope>NUCLEOTIDE SEQUENCE [LARGE SCALE GENOMIC DNA]</scope>
    <source>
        <strain evidence="4">LP-2024</strain>
        <tissue evidence="4">Aerial parts of the thallus</tissue>
    </source>
</reference>
<evidence type="ECO:0000313" key="5">
    <source>
        <dbReference type="Proteomes" id="UP001633002"/>
    </source>
</evidence>
<keyword evidence="1" id="KW-0863">Zinc-finger</keyword>
<dbReference type="InterPro" id="IPR036875">
    <property type="entry name" value="Znf_CCHC_sf"/>
</dbReference>
<evidence type="ECO:0000313" key="4">
    <source>
        <dbReference type="EMBL" id="KAL3679843.1"/>
    </source>
</evidence>